<organism evidence="1 2">
    <name type="scientific">Pseudomonas lactis</name>
    <dbReference type="NCBI Taxonomy" id="1615674"/>
    <lineage>
        <taxon>Bacteria</taxon>
        <taxon>Pseudomonadati</taxon>
        <taxon>Pseudomonadota</taxon>
        <taxon>Gammaproteobacteria</taxon>
        <taxon>Pseudomonadales</taxon>
        <taxon>Pseudomonadaceae</taxon>
        <taxon>Pseudomonas</taxon>
    </lineage>
</organism>
<name>A0ABS9FLS6_9PSED</name>
<reference evidence="1 2" key="1">
    <citation type="submission" date="2019-11" db="EMBL/GenBank/DDBJ databases">
        <title>Epiphytic Pseudomonas syringae from cherry orchards.</title>
        <authorList>
            <person name="Hulin M.T."/>
        </authorList>
    </citation>
    <scope>NUCLEOTIDE SEQUENCE [LARGE SCALE GENOMIC DNA]</scope>
    <source>
        <strain evidence="1 2">PA-6-3B</strain>
    </source>
</reference>
<gene>
    <name evidence="1" type="ORF">GIW47_06635</name>
</gene>
<dbReference type="RefSeq" id="WP_236269812.1">
    <property type="nucleotide sequence ID" value="NZ_WKDU01000005.1"/>
</dbReference>
<comment type="caution">
    <text evidence="1">The sequence shown here is derived from an EMBL/GenBank/DDBJ whole genome shotgun (WGS) entry which is preliminary data.</text>
</comment>
<evidence type="ECO:0000313" key="1">
    <source>
        <dbReference type="EMBL" id="MCF5152293.1"/>
    </source>
</evidence>
<dbReference type="EMBL" id="WKDU01000005">
    <property type="protein sequence ID" value="MCF5152293.1"/>
    <property type="molecule type" value="Genomic_DNA"/>
</dbReference>
<sequence length="79" mass="8877">MKNLTLNVYTYEVSPPHKTTITLPDYLFEIFAISKGGAAAALDWIQDELEHNPKKYEVDTSQQVRKTITLLLTIPSLAA</sequence>
<keyword evidence="2" id="KW-1185">Reference proteome</keyword>
<accession>A0ABS9FLS6</accession>
<dbReference type="Proteomes" id="UP000814074">
    <property type="component" value="Unassembled WGS sequence"/>
</dbReference>
<evidence type="ECO:0000313" key="2">
    <source>
        <dbReference type="Proteomes" id="UP000814074"/>
    </source>
</evidence>
<proteinExistence type="predicted"/>
<protein>
    <submittedName>
        <fullName evidence="1">Uncharacterized protein</fullName>
    </submittedName>
</protein>